<dbReference type="Pfam" id="PF00392">
    <property type="entry name" value="GntR"/>
    <property type="match status" value="1"/>
</dbReference>
<dbReference type="SUPFAM" id="SSF53383">
    <property type="entry name" value="PLP-dependent transferases"/>
    <property type="match status" value="1"/>
</dbReference>
<comment type="similarity">
    <text evidence="1">In the C-terminal section; belongs to the class-I pyridoxal-phosphate-dependent aminotransferase family.</text>
</comment>
<dbReference type="InterPro" id="IPR004839">
    <property type="entry name" value="Aminotransferase_I/II_large"/>
</dbReference>
<proteinExistence type="inferred from homology"/>
<evidence type="ECO:0000313" key="8">
    <source>
        <dbReference type="EMBL" id="NHC14303.1"/>
    </source>
</evidence>
<evidence type="ECO:0000256" key="1">
    <source>
        <dbReference type="ARBA" id="ARBA00005384"/>
    </source>
</evidence>
<dbReference type="Gene3D" id="3.40.640.10">
    <property type="entry name" value="Type I PLP-dependent aspartate aminotransferase-like (Major domain)"/>
    <property type="match status" value="1"/>
</dbReference>
<keyword evidence="2" id="KW-0663">Pyridoxal phosphate</keyword>
<name>A0ABX0GUV7_9ACTN</name>
<dbReference type="InterPro" id="IPR015421">
    <property type="entry name" value="PyrdxlP-dep_Trfase_major"/>
</dbReference>
<evidence type="ECO:0000256" key="4">
    <source>
        <dbReference type="ARBA" id="ARBA00023125"/>
    </source>
</evidence>
<evidence type="ECO:0000256" key="5">
    <source>
        <dbReference type="ARBA" id="ARBA00023163"/>
    </source>
</evidence>
<evidence type="ECO:0000259" key="7">
    <source>
        <dbReference type="PROSITE" id="PS50949"/>
    </source>
</evidence>
<reference evidence="8 9" key="1">
    <citation type="submission" date="2020-03" db="EMBL/GenBank/DDBJ databases">
        <title>Two novel Motilibacter sp.</title>
        <authorList>
            <person name="Liu S."/>
        </authorList>
    </citation>
    <scope>NUCLEOTIDE SEQUENCE [LARGE SCALE GENOMIC DNA]</scope>
    <source>
        <strain evidence="8 9">E257</strain>
    </source>
</reference>
<organism evidence="8 9">
    <name type="scientific">Motilibacter deserti</name>
    <dbReference type="NCBI Taxonomy" id="2714956"/>
    <lineage>
        <taxon>Bacteria</taxon>
        <taxon>Bacillati</taxon>
        <taxon>Actinomycetota</taxon>
        <taxon>Actinomycetes</taxon>
        <taxon>Motilibacterales</taxon>
        <taxon>Motilibacteraceae</taxon>
        <taxon>Motilibacter</taxon>
    </lineage>
</organism>
<dbReference type="Proteomes" id="UP000800981">
    <property type="component" value="Unassembled WGS sequence"/>
</dbReference>
<dbReference type="CDD" id="cd07377">
    <property type="entry name" value="WHTH_GntR"/>
    <property type="match status" value="1"/>
</dbReference>
<dbReference type="InterPro" id="IPR000524">
    <property type="entry name" value="Tscrpt_reg_HTH_GntR"/>
</dbReference>
<evidence type="ECO:0000313" key="9">
    <source>
        <dbReference type="Proteomes" id="UP000800981"/>
    </source>
</evidence>
<keyword evidence="3" id="KW-0805">Transcription regulation</keyword>
<dbReference type="PANTHER" id="PTHR46577">
    <property type="entry name" value="HTH-TYPE TRANSCRIPTIONAL REGULATORY PROTEIN GABR"/>
    <property type="match status" value="1"/>
</dbReference>
<keyword evidence="9" id="KW-1185">Reference proteome</keyword>
<feature type="region of interest" description="Disordered" evidence="6">
    <location>
        <begin position="80"/>
        <end position="108"/>
    </location>
</feature>
<dbReference type="InterPro" id="IPR036390">
    <property type="entry name" value="WH_DNA-bd_sf"/>
</dbReference>
<comment type="caution">
    <text evidence="8">The sequence shown here is derived from an EMBL/GenBank/DDBJ whole genome shotgun (WGS) entry which is preliminary data.</text>
</comment>
<dbReference type="Gene3D" id="3.90.1150.10">
    <property type="entry name" value="Aspartate Aminotransferase, domain 1"/>
    <property type="match status" value="1"/>
</dbReference>
<keyword evidence="8" id="KW-0032">Aminotransferase</keyword>
<dbReference type="InterPro" id="IPR015424">
    <property type="entry name" value="PyrdxlP-dep_Trfase"/>
</dbReference>
<dbReference type="GO" id="GO:0008483">
    <property type="term" value="F:transaminase activity"/>
    <property type="evidence" value="ECO:0007669"/>
    <property type="project" value="UniProtKB-KW"/>
</dbReference>
<evidence type="ECO:0000256" key="2">
    <source>
        <dbReference type="ARBA" id="ARBA00022898"/>
    </source>
</evidence>
<evidence type="ECO:0000256" key="3">
    <source>
        <dbReference type="ARBA" id="ARBA00023015"/>
    </source>
</evidence>
<dbReference type="SUPFAM" id="SSF46785">
    <property type="entry name" value="Winged helix' DNA-binding domain"/>
    <property type="match status" value="1"/>
</dbReference>
<accession>A0ABX0GUV7</accession>
<keyword evidence="5" id="KW-0804">Transcription</keyword>
<keyword evidence="4" id="KW-0238">DNA-binding</keyword>
<keyword evidence="8" id="KW-0808">Transferase</keyword>
<dbReference type="PANTHER" id="PTHR46577:SF1">
    <property type="entry name" value="HTH-TYPE TRANSCRIPTIONAL REGULATORY PROTEIN GABR"/>
    <property type="match status" value="1"/>
</dbReference>
<dbReference type="EMBL" id="JAANNP010000005">
    <property type="protein sequence ID" value="NHC14303.1"/>
    <property type="molecule type" value="Genomic_DNA"/>
</dbReference>
<protein>
    <submittedName>
        <fullName evidence="8">Aminotransferase class I/II-fold pyridoxal phosphate-dependent enzyme</fullName>
    </submittedName>
</protein>
<feature type="domain" description="HTH gntR-type" evidence="7">
    <location>
        <begin position="15"/>
        <end position="83"/>
    </location>
</feature>
<dbReference type="InterPro" id="IPR015422">
    <property type="entry name" value="PyrdxlP-dep_Trfase_small"/>
</dbReference>
<dbReference type="Pfam" id="PF00155">
    <property type="entry name" value="Aminotran_1_2"/>
    <property type="match status" value="1"/>
</dbReference>
<sequence length="442" mass="44220">MGAVEGFAEASAISGRTAAAIADSIEAGVRGGQLPAGGRLPAIRALAAHLGVNPNTVSAAYRLGRERGLLEAAGRSGTRVLARPATAPRGQVGPDLPPGVLDLSRGEPDGALLPPLELPASRPARNYSDAAGAPVQADLARVARTALDGAGVPAEHVTCTSGALDAIERTLLAHLRPGDRVAVEDPGWPSLLDLLAATGLVADPVAVDDEGPRAEGLTAALRRGARAVVVTARAQNPTGAAISPARAQLLRQVLAAAPGALVVEDDHGAGITGAALQTLAGATDAWAHVRSASKASGPDLRCAVLAGDATTVARVTGRLRLGPGWVSHLLQEATARAWGAPGFGSATAVYDARRQALLDELAARGVGAAGRTGLNVWVPVPDEAAVVSGLLARGVAAAPGSRFRLSAAPGVRLTSAALAVEDAPGVAAAVAEVLRPRAYLGV</sequence>
<dbReference type="InterPro" id="IPR036388">
    <property type="entry name" value="WH-like_DNA-bd_sf"/>
</dbReference>
<dbReference type="CDD" id="cd00609">
    <property type="entry name" value="AAT_like"/>
    <property type="match status" value="1"/>
</dbReference>
<dbReference type="RefSeq" id="WP_166281682.1">
    <property type="nucleotide sequence ID" value="NZ_JAANNP010000005.1"/>
</dbReference>
<dbReference type="InterPro" id="IPR051446">
    <property type="entry name" value="HTH_trans_reg/aminotransferase"/>
</dbReference>
<dbReference type="SMART" id="SM00345">
    <property type="entry name" value="HTH_GNTR"/>
    <property type="match status" value="1"/>
</dbReference>
<dbReference type="PROSITE" id="PS50949">
    <property type="entry name" value="HTH_GNTR"/>
    <property type="match status" value="1"/>
</dbReference>
<dbReference type="Gene3D" id="1.10.10.10">
    <property type="entry name" value="Winged helix-like DNA-binding domain superfamily/Winged helix DNA-binding domain"/>
    <property type="match status" value="1"/>
</dbReference>
<evidence type="ECO:0000256" key="6">
    <source>
        <dbReference type="SAM" id="MobiDB-lite"/>
    </source>
</evidence>
<gene>
    <name evidence="8" type="ORF">G9H71_10980</name>
</gene>